<dbReference type="EMBL" id="ON189047">
    <property type="protein sequence ID" value="URA07115.1"/>
    <property type="molecule type" value="Genomic_DNA"/>
</dbReference>
<dbReference type="Proteomes" id="UP001056460">
    <property type="component" value="Segment"/>
</dbReference>
<reference evidence="1" key="1">
    <citation type="journal article" date="2022" name="Viruses">
        <title>Isolation of novel Xanthomonas phages for the plant pathogens X. translucens and X. campestris.</title>
        <authorList>
            <person name="Erdrich S.H."/>
            <person name="Sharma V."/>
            <person name="Schurr U."/>
            <person name="Arsova B."/>
            <person name="Frunzke J."/>
        </authorList>
    </citation>
    <scope>NUCLEOTIDE SEQUENCE</scope>
</reference>
<name>A0A9E7E1F3_9CAUD</name>
<evidence type="ECO:0000313" key="1">
    <source>
        <dbReference type="EMBL" id="URA07115.1"/>
    </source>
</evidence>
<organism evidence="1 2">
    <name type="scientific">Xanthomonas phage Mallos</name>
    <dbReference type="NCBI Taxonomy" id="2939131"/>
    <lineage>
        <taxon>Viruses</taxon>
        <taxon>Duplodnaviria</taxon>
        <taxon>Heunggongvirae</taxon>
        <taxon>Uroviricota</taxon>
        <taxon>Caudoviricetes</taxon>
        <taxon>Mesyanzhinovviridae</taxon>
        <taxon>Bradleyvirinae</taxon>
        <taxon>Mallosvirus</taxon>
        <taxon>Mallosvirus mallos</taxon>
    </lineage>
</organism>
<sequence>MRLVHSATLVPYQEFPPTPDAREQSLARLHQNATRYSRPVTVEQEERWVNRLSIWDAEIAWLRANLPVGSVFSHMGIPMMVTSKAHRLEPLNKDQDFVGPQHYAVTVHGGGEGGGLVILELTVPELRAILEDGYTVPQRDPLHYGPEAEDDRA</sequence>
<gene>
    <name evidence="1" type="ORF">Mallos_BL6007</name>
</gene>
<proteinExistence type="predicted"/>
<protein>
    <submittedName>
        <fullName evidence="1">Uncharacterized protein</fullName>
    </submittedName>
</protein>
<accession>A0A9E7E1F3</accession>
<evidence type="ECO:0000313" key="2">
    <source>
        <dbReference type="Proteomes" id="UP001056460"/>
    </source>
</evidence>
<keyword evidence="2" id="KW-1185">Reference proteome</keyword>